<keyword evidence="3" id="KW-0560">Oxidoreductase</keyword>
<comment type="caution">
    <text evidence="6">The sequence shown here is derived from an EMBL/GenBank/DDBJ whole genome shotgun (WGS) entry which is preliminary data.</text>
</comment>
<accession>A0A1Q5UQJ1</accession>
<dbReference type="STRING" id="1316194.A0A1Q5UQJ1"/>
<dbReference type="GO" id="GO:0004591">
    <property type="term" value="F:oxoglutarate dehydrogenase (succinyl-transferring) activity"/>
    <property type="evidence" value="ECO:0007669"/>
    <property type="project" value="TreeGrafter"/>
</dbReference>
<dbReference type="PANTHER" id="PTHR23152:SF4">
    <property type="entry name" value="2-OXOADIPATE DEHYDROGENASE COMPLEX COMPONENT E1"/>
    <property type="match status" value="1"/>
</dbReference>
<dbReference type="GO" id="GO:0030976">
    <property type="term" value="F:thiamine pyrophosphate binding"/>
    <property type="evidence" value="ECO:0007669"/>
    <property type="project" value="InterPro"/>
</dbReference>
<dbReference type="AlphaFoldDB" id="A0A1Q5UQJ1"/>
<dbReference type="PANTHER" id="PTHR23152">
    <property type="entry name" value="2-OXOGLUTARATE DEHYDROGENASE"/>
    <property type="match status" value="1"/>
</dbReference>
<comment type="cofactor">
    <cofactor evidence="1">
        <name>thiamine diphosphate</name>
        <dbReference type="ChEBI" id="CHEBI:58937"/>
    </cofactor>
</comment>
<organism evidence="6 7">
    <name type="scientific">Penicillium subrubescens</name>
    <dbReference type="NCBI Taxonomy" id="1316194"/>
    <lineage>
        <taxon>Eukaryota</taxon>
        <taxon>Fungi</taxon>
        <taxon>Dikarya</taxon>
        <taxon>Ascomycota</taxon>
        <taxon>Pezizomycotina</taxon>
        <taxon>Eurotiomycetes</taxon>
        <taxon>Eurotiomycetidae</taxon>
        <taxon>Eurotiales</taxon>
        <taxon>Aspergillaceae</taxon>
        <taxon>Penicillium</taxon>
    </lineage>
</organism>
<gene>
    <name evidence="6" type="ORF">PENSUB_11501</name>
</gene>
<feature type="region of interest" description="Disordered" evidence="5">
    <location>
        <begin position="43"/>
        <end position="63"/>
    </location>
</feature>
<evidence type="ECO:0000313" key="6">
    <source>
        <dbReference type="EMBL" id="OKP14743.1"/>
    </source>
</evidence>
<dbReference type="InterPro" id="IPR011603">
    <property type="entry name" value="2oxoglutarate_DH_E1"/>
</dbReference>
<protein>
    <submittedName>
        <fullName evidence="6">2-oxoglutarate dehydrogenase, mitochondrial</fullName>
    </submittedName>
</protein>
<keyword evidence="7" id="KW-1185">Reference proteome</keyword>
<evidence type="ECO:0000256" key="3">
    <source>
        <dbReference type="ARBA" id="ARBA00023002"/>
    </source>
</evidence>
<evidence type="ECO:0000256" key="5">
    <source>
        <dbReference type="SAM" id="MobiDB-lite"/>
    </source>
</evidence>
<dbReference type="Proteomes" id="UP000186955">
    <property type="component" value="Unassembled WGS sequence"/>
</dbReference>
<dbReference type="GO" id="GO:0006099">
    <property type="term" value="P:tricarboxylic acid cycle"/>
    <property type="evidence" value="ECO:0007669"/>
    <property type="project" value="TreeGrafter"/>
</dbReference>
<feature type="compositionally biased region" description="Basic and acidic residues" evidence="5">
    <location>
        <begin position="51"/>
        <end position="63"/>
    </location>
</feature>
<keyword evidence="4" id="KW-0786">Thiamine pyrophosphate</keyword>
<dbReference type="GO" id="GO:0005739">
    <property type="term" value="C:mitochondrion"/>
    <property type="evidence" value="ECO:0007669"/>
    <property type="project" value="TreeGrafter"/>
</dbReference>
<evidence type="ECO:0000256" key="2">
    <source>
        <dbReference type="ARBA" id="ARBA00006936"/>
    </source>
</evidence>
<dbReference type="Gene3D" id="1.10.287.1150">
    <property type="entry name" value="TPP helical domain"/>
    <property type="match status" value="1"/>
</dbReference>
<evidence type="ECO:0000256" key="1">
    <source>
        <dbReference type="ARBA" id="ARBA00001964"/>
    </source>
</evidence>
<name>A0A1Q5UQJ1_9EURO</name>
<dbReference type="EMBL" id="MNBE01000071">
    <property type="protein sequence ID" value="OKP14743.1"/>
    <property type="molecule type" value="Genomic_DNA"/>
</dbReference>
<evidence type="ECO:0000256" key="4">
    <source>
        <dbReference type="ARBA" id="ARBA00023052"/>
    </source>
</evidence>
<evidence type="ECO:0000313" key="7">
    <source>
        <dbReference type="Proteomes" id="UP000186955"/>
    </source>
</evidence>
<dbReference type="GO" id="GO:0045252">
    <property type="term" value="C:oxoglutarate dehydrogenase complex"/>
    <property type="evidence" value="ECO:0007669"/>
    <property type="project" value="TreeGrafter"/>
</dbReference>
<comment type="similarity">
    <text evidence="2">Belongs to the alpha-ketoglutarate dehydrogenase family.</text>
</comment>
<reference evidence="6 7" key="1">
    <citation type="submission" date="2016-10" db="EMBL/GenBank/DDBJ databases">
        <title>Genome sequence of the ascomycete fungus Penicillium subrubescens.</title>
        <authorList>
            <person name="De Vries R.P."/>
            <person name="Peng M."/>
            <person name="Dilokpimol A."/>
            <person name="Hilden K."/>
            <person name="Makela M.R."/>
            <person name="Grigoriev I."/>
            <person name="Riley R."/>
            <person name="Granchi Z."/>
        </authorList>
    </citation>
    <scope>NUCLEOTIDE SEQUENCE [LARGE SCALE GENOMIC DNA]</scope>
    <source>
        <strain evidence="6 7">CBS 132785</strain>
    </source>
</reference>
<sequence>MAITLETPLPLSSTQLKVPSQAPRQFKAERLVRAYQELGHKKAKANPLDLPSKRDLPPDELRPEVYGLTDADLDTEITLGPELLPHFVSDNVSTMTLREIITACERLYCGSIGAEYLHVATREERE</sequence>
<proteinExistence type="inferred from homology"/>